<dbReference type="Pfam" id="PF13560">
    <property type="entry name" value="HTH_31"/>
    <property type="match status" value="1"/>
</dbReference>
<gene>
    <name evidence="2" type="ORF">AWN90_09135</name>
</gene>
<keyword evidence="3" id="KW-1185">Reference proteome</keyword>
<dbReference type="OrthoDB" id="4966872at2"/>
<dbReference type="Proteomes" id="UP000076512">
    <property type="component" value="Unassembled WGS sequence"/>
</dbReference>
<dbReference type="PROSITE" id="PS50943">
    <property type="entry name" value="HTH_CROC1"/>
    <property type="match status" value="1"/>
</dbReference>
<dbReference type="InterPro" id="IPR010982">
    <property type="entry name" value="Lambda_DNA-bd_dom_sf"/>
</dbReference>
<dbReference type="AlphaFoldDB" id="A0A164H0B6"/>
<feature type="domain" description="HTH cro/C1-type" evidence="1">
    <location>
        <begin position="16"/>
        <end position="75"/>
    </location>
</feature>
<reference evidence="2 3" key="1">
    <citation type="submission" date="2016-04" db="EMBL/GenBank/DDBJ databases">
        <authorList>
            <person name="Evans L.H."/>
            <person name="Alamgir A."/>
            <person name="Owens N."/>
            <person name="Weber N.D."/>
            <person name="Virtaneva K."/>
            <person name="Barbian K."/>
            <person name="Babar A."/>
            <person name="Rosenke K."/>
        </authorList>
    </citation>
    <scope>NUCLEOTIDE SEQUENCE [LARGE SCALE GENOMIC DNA]</scope>
    <source>
        <strain evidence="2 3">IFM 0406</strain>
    </source>
</reference>
<dbReference type="Gene3D" id="1.10.260.40">
    <property type="entry name" value="lambda repressor-like DNA-binding domains"/>
    <property type="match status" value="1"/>
</dbReference>
<dbReference type="GO" id="GO:0003677">
    <property type="term" value="F:DNA binding"/>
    <property type="evidence" value="ECO:0007669"/>
    <property type="project" value="InterPro"/>
</dbReference>
<dbReference type="InterPro" id="IPR001387">
    <property type="entry name" value="Cro/C1-type_HTH"/>
</dbReference>
<accession>A0A164H0B6</accession>
<dbReference type="SMART" id="SM00530">
    <property type="entry name" value="HTH_XRE"/>
    <property type="match status" value="1"/>
</dbReference>
<proteinExistence type="predicted"/>
<dbReference type="EMBL" id="LWGR01000021">
    <property type="protein sequence ID" value="KZM68095.1"/>
    <property type="molecule type" value="Genomic_DNA"/>
</dbReference>
<evidence type="ECO:0000259" key="1">
    <source>
        <dbReference type="PROSITE" id="PS50943"/>
    </source>
</evidence>
<evidence type="ECO:0000313" key="3">
    <source>
        <dbReference type="Proteomes" id="UP000076512"/>
    </source>
</evidence>
<name>A0A164H0B6_9NOCA</name>
<dbReference type="STRING" id="455432.AWN90_09135"/>
<organism evidence="2 3">
    <name type="scientific">Nocardia terpenica</name>
    <dbReference type="NCBI Taxonomy" id="455432"/>
    <lineage>
        <taxon>Bacteria</taxon>
        <taxon>Bacillati</taxon>
        <taxon>Actinomycetota</taxon>
        <taxon>Actinomycetes</taxon>
        <taxon>Mycobacteriales</taxon>
        <taxon>Nocardiaceae</taxon>
        <taxon>Nocardia</taxon>
    </lineage>
</organism>
<dbReference type="SUPFAM" id="SSF47413">
    <property type="entry name" value="lambda repressor-like DNA-binding domains"/>
    <property type="match status" value="1"/>
</dbReference>
<evidence type="ECO:0000313" key="2">
    <source>
        <dbReference type="EMBL" id="KZM68095.1"/>
    </source>
</evidence>
<comment type="caution">
    <text evidence="2">The sequence shown here is derived from an EMBL/GenBank/DDBJ whole genome shotgun (WGS) entry which is preliminary data.</text>
</comment>
<protein>
    <recommendedName>
        <fullName evidence="1">HTH cro/C1-type domain-containing protein</fullName>
    </recommendedName>
</protein>
<dbReference type="CDD" id="cd00093">
    <property type="entry name" value="HTH_XRE"/>
    <property type="match status" value="1"/>
</dbReference>
<dbReference type="RefSeq" id="WP_082870688.1">
    <property type="nucleotide sequence ID" value="NZ_JABMCZ010000002.1"/>
</dbReference>
<sequence length="95" mass="10882">MSRAPSDTEQLFVVNFRAARKALKLPQAQVAVRMRQRGYRWSESTVSRIEHGHHRPQLREAAALAEIVAIPLDRMVTDPPTRIVAIVRDSRERVL</sequence>